<dbReference type="EMBL" id="JAVDWO010000016">
    <property type="protein sequence ID" value="MDR7194569.1"/>
    <property type="molecule type" value="Genomic_DNA"/>
</dbReference>
<reference evidence="1 2" key="1">
    <citation type="submission" date="2023-07" db="EMBL/GenBank/DDBJ databases">
        <title>Sorghum-associated microbial communities from plants grown in Nebraska, USA.</title>
        <authorList>
            <person name="Schachtman D."/>
        </authorList>
    </citation>
    <scope>NUCLEOTIDE SEQUENCE [LARGE SCALE GENOMIC DNA]</scope>
    <source>
        <strain evidence="1 2">4099</strain>
    </source>
</reference>
<name>A0ABU1Y0M1_9GAMM</name>
<protein>
    <submittedName>
        <fullName evidence="1">Uncharacterized protein</fullName>
    </submittedName>
</protein>
<sequence>MPVVRVSANGTVVGSGYHTGPALDDGFAVFELPSCDATVNWAAWLASACCCDQELRVFHIDPAS</sequence>
<evidence type="ECO:0000313" key="2">
    <source>
        <dbReference type="Proteomes" id="UP001256588"/>
    </source>
</evidence>
<dbReference type="RefSeq" id="WP_310238036.1">
    <property type="nucleotide sequence ID" value="NZ_JAVDWO010000016.1"/>
</dbReference>
<evidence type="ECO:0000313" key="1">
    <source>
        <dbReference type="EMBL" id="MDR7194569.1"/>
    </source>
</evidence>
<dbReference type="Proteomes" id="UP001256588">
    <property type="component" value="Unassembled WGS sequence"/>
</dbReference>
<keyword evidence="2" id="KW-1185">Reference proteome</keyword>
<proteinExistence type="predicted"/>
<comment type="caution">
    <text evidence="1">The sequence shown here is derived from an EMBL/GenBank/DDBJ whole genome shotgun (WGS) entry which is preliminary data.</text>
</comment>
<accession>A0ABU1Y0M1</accession>
<gene>
    <name evidence="1" type="ORF">J2W68_003317</name>
</gene>
<organism evidence="1 2">
    <name type="scientific">Luteimonas terrae</name>
    <dbReference type="NCBI Taxonomy" id="1530191"/>
    <lineage>
        <taxon>Bacteria</taxon>
        <taxon>Pseudomonadati</taxon>
        <taxon>Pseudomonadota</taxon>
        <taxon>Gammaproteobacteria</taxon>
        <taxon>Lysobacterales</taxon>
        <taxon>Lysobacteraceae</taxon>
        <taxon>Luteimonas</taxon>
    </lineage>
</organism>